<name>A0ABU8ZTR2_9PSED</name>
<reference evidence="1 2" key="1">
    <citation type="submission" date="2024-03" db="EMBL/GenBank/DDBJ databases">
        <title>Screening, Identification and Application of a Plant Lactobacillus Strain.</title>
        <authorList>
            <person name="Li Y.L."/>
        </authorList>
    </citation>
    <scope>NUCLEOTIDE SEQUENCE [LARGE SCALE GENOMIC DNA]</scope>
    <source>
        <strain evidence="1 2">JDB</strain>
    </source>
</reference>
<dbReference type="Proteomes" id="UP001386972">
    <property type="component" value="Unassembled WGS sequence"/>
</dbReference>
<keyword evidence="2" id="KW-1185">Reference proteome</keyword>
<protein>
    <recommendedName>
        <fullName evidence="3">Rho termination factor, N-terminal domain</fullName>
    </recommendedName>
</protein>
<proteinExistence type="predicted"/>
<sequence>MFLKNEAARLITINHLVDGVETSYPILPGENPSVEVPDAVKKIDFVKALLKNGDLRIVGADEVEDDSDDSDDDIEALREQAGRAGIKVNRTWGKARLLEEIAKASKGE</sequence>
<organism evidence="1 2">
    <name type="scientific">Pseudomonas shirazensis</name>
    <dbReference type="NCBI Taxonomy" id="2745494"/>
    <lineage>
        <taxon>Bacteria</taxon>
        <taxon>Pseudomonadati</taxon>
        <taxon>Pseudomonadota</taxon>
        <taxon>Gammaproteobacteria</taxon>
        <taxon>Pseudomonadales</taxon>
        <taxon>Pseudomonadaceae</taxon>
        <taxon>Pseudomonas</taxon>
    </lineage>
</organism>
<comment type="caution">
    <text evidence="1">The sequence shown here is derived from an EMBL/GenBank/DDBJ whole genome shotgun (WGS) entry which is preliminary data.</text>
</comment>
<gene>
    <name evidence="1" type="ORF">WLF18_01080</name>
</gene>
<dbReference type="RefSeq" id="WP_340609773.1">
    <property type="nucleotide sequence ID" value="NZ_JBBNAW010000001.1"/>
</dbReference>
<evidence type="ECO:0000313" key="2">
    <source>
        <dbReference type="Proteomes" id="UP001386972"/>
    </source>
</evidence>
<evidence type="ECO:0008006" key="3">
    <source>
        <dbReference type="Google" id="ProtNLM"/>
    </source>
</evidence>
<evidence type="ECO:0000313" key="1">
    <source>
        <dbReference type="EMBL" id="MEK2607700.1"/>
    </source>
</evidence>
<dbReference type="EMBL" id="JBBNAW010000001">
    <property type="protein sequence ID" value="MEK2607700.1"/>
    <property type="molecule type" value="Genomic_DNA"/>
</dbReference>
<accession>A0ABU8ZTR2</accession>